<dbReference type="InterPro" id="IPR014922">
    <property type="entry name" value="YdhG-like"/>
</dbReference>
<accession>A0A4U1LA77</accession>
<dbReference type="RefSeq" id="WP_136941604.1">
    <property type="nucleotide sequence ID" value="NZ_SWKR01000001.1"/>
</dbReference>
<dbReference type="Pfam" id="PF08818">
    <property type="entry name" value="DUF1801"/>
    <property type="match status" value="1"/>
</dbReference>
<sequence length="140" mass="15111">MAENKTKPTPEDVNGFIAAVPDAARRTDAERLAALFARVTGEPATMWGGSIIGYGRYRYRYDSGREGESCRVGFSPRKAECVLYVGAGRPEQADNLARLGKHRLGKGCLYLKRVTDADLPALEAIVATAYSAKAEGEVEG</sequence>
<organism evidence="2 3">
    <name type="scientific">Sphingomonas baiyangensis</name>
    <dbReference type="NCBI Taxonomy" id="2572576"/>
    <lineage>
        <taxon>Bacteria</taxon>
        <taxon>Pseudomonadati</taxon>
        <taxon>Pseudomonadota</taxon>
        <taxon>Alphaproteobacteria</taxon>
        <taxon>Sphingomonadales</taxon>
        <taxon>Sphingomonadaceae</taxon>
        <taxon>Sphingomonas</taxon>
    </lineage>
</organism>
<keyword evidence="3" id="KW-1185">Reference proteome</keyword>
<comment type="caution">
    <text evidence="2">The sequence shown here is derived from an EMBL/GenBank/DDBJ whole genome shotgun (WGS) entry which is preliminary data.</text>
</comment>
<feature type="domain" description="YdhG-like" evidence="1">
    <location>
        <begin position="25"/>
        <end position="129"/>
    </location>
</feature>
<dbReference type="EMBL" id="SWKR01000001">
    <property type="protein sequence ID" value="TKD53385.1"/>
    <property type="molecule type" value="Genomic_DNA"/>
</dbReference>
<name>A0A4U1LA77_9SPHN</name>
<dbReference type="OrthoDB" id="5951444at2"/>
<evidence type="ECO:0000313" key="2">
    <source>
        <dbReference type="EMBL" id="TKD53385.1"/>
    </source>
</evidence>
<evidence type="ECO:0000313" key="3">
    <source>
        <dbReference type="Proteomes" id="UP000309138"/>
    </source>
</evidence>
<evidence type="ECO:0000259" key="1">
    <source>
        <dbReference type="Pfam" id="PF08818"/>
    </source>
</evidence>
<gene>
    <name evidence="2" type="ORF">FBR43_02310</name>
</gene>
<reference evidence="2 3" key="1">
    <citation type="submission" date="2019-04" db="EMBL/GenBank/DDBJ databases">
        <authorList>
            <person name="Yang Y."/>
            <person name="Wei D."/>
        </authorList>
    </citation>
    <scope>NUCLEOTIDE SEQUENCE [LARGE SCALE GENOMIC DNA]</scope>
    <source>
        <strain evidence="2 3">L-1-4w-11</strain>
    </source>
</reference>
<dbReference type="AlphaFoldDB" id="A0A4U1LA77"/>
<protein>
    <submittedName>
        <fullName evidence="2">DUF1801 domain-containing protein</fullName>
    </submittedName>
</protein>
<proteinExistence type="predicted"/>
<dbReference type="Proteomes" id="UP000309138">
    <property type="component" value="Unassembled WGS sequence"/>
</dbReference>